<accession>A0A433WBJ5</accession>
<dbReference type="Gene3D" id="2.40.360.20">
    <property type="match status" value="1"/>
</dbReference>
<organism evidence="2 3">
    <name type="scientific">Chitinophaga solisilvae</name>
    <dbReference type="NCBI Taxonomy" id="1233460"/>
    <lineage>
        <taxon>Bacteria</taxon>
        <taxon>Pseudomonadati</taxon>
        <taxon>Bacteroidota</taxon>
        <taxon>Chitinophagia</taxon>
        <taxon>Chitinophagales</taxon>
        <taxon>Chitinophagaceae</taxon>
        <taxon>Chitinophaga</taxon>
    </lineage>
</organism>
<dbReference type="Proteomes" id="UP000281028">
    <property type="component" value="Unassembled WGS sequence"/>
</dbReference>
<feature type="domain" description="DUF3108" evidence="1">
    <location>
        <begin position="33"/>
        <end position="224"/>
    </location>
</feature>
<dbReference type="OrthoDB" id="665223at2"/>
<evidence type="ECO:0000259" key="1">
    <source>
        <dbReference type="Pfam" id="PF21347"/>
    </source>
</evidence>
<dbReference type="AlphaFoldDB" id="A0A433WBJ5"/>
<proteinExistence type="predicted"/>
<dbReference type="EMBL" id="RIAR02000001">
    <property type="protein sequence ID" value="NSL90141.1"/>
    <property type="molecule type" value="Genomic_DNA"/>
</dbReference>
<gene>
    <name evidence="2" type="ORF">ECE50_025120</name>
</gene>
<protein>
    <recommendedName>
        <fullName evidence="1">DUF3108 domain-containing protein</fullName>
    </recommendedName>
</protein>
<evidence type="ECO:0000313" key="2">
    <source>
        <dbReference type="EMBL" id="NSL90141.1"/>
    </source>
</evidence>
<dbReference type="Pfam" id="PF21347">
    <property type="entry name" value="DUF3108_like"/>
    <property type="match status" value="1"/>
</dbReference>
<keyword evidence="3" id="KW-1185">Reference proteome</keyword>
<evidence type="ECO:0000313" key="3">
    <source>
        <dbReference type="Proteomes" id="UP000281028"/>
    </source>
</evidence>
<name>A0A433WBJ5_9BACT</name>
<reference evidence="2" key="1">
    <citation type="submission" date="2020-05" db="EMBL/GenBank/DDBJ databases">
        <title>Chitinophaga laudate sp. nov., isolated from a tropical peat swamp.</title>
        <authorList>
            <person name="Goh C.B.S."/>
            <person name="Lee M.S."/>
            <person name="Parimannan S."/>
            <person name="Pasbakhsh P."/>
            <person name="Yule C.M."/>
            <person name="Rajandas H."/>
            <person name="Loke S."/>
            <person name="Croft L."/>
            <person name="Tan J.B.L."/>
        </authorList>
    </citation>
    <scope>NUCLEOTIDE SEQUENCE</scope>
    <source>
        <strain evidence="2">Mgbs1</strain>
    </source>
</reference>
<comment type="caution">
    <text evidence="2">The sequence shown here is derived from an EMBL/GenBank/DDBJ whole genome shotgun (WGS) entry which is preliminary data.</text>
</comment>
<sequence>MKNLLLLLCFCCFAGAVSAQHCEGYYYLLNNAEVEMSLYDAKGGDAGKNIYKITNVHKEGNGTASDFSSTFYDKNNKVITTSTGHFKCSGNGVAIDMKVGMPSMPQLKDMKMEAKSSETFLDYPANMREGQELKGGSFEMAGNMNGMDISIGYAVTDRKVAGTEKITTPAGSWNCMKITYNLAFKMKMMGAGVPMNINAVEWFAPGFGVVKSASFKDGKQMGSTLITGLKK</sequence>
<dbReference type="InterPro" id="IPR049279">
    <property type="entry name" value="DUF3108-like"/>
</dbReference>